<dbReference type="GO" id="GO:0080043">
    <property type="term" value="F:quercetin 3-O-glucosyltransferase activity"/>
    <property type="evidence" value="ECO:0007669"/>
    <property type="project" value="TreeGrafter"/>
</dbReference>
<reference evidence="6" key="1">
    <citation type="submission" date="2021-01" db="UniProtKB">
        <authorList>
            <consortium name="EnsemblPlants"/>
        </authorList>
    </citation>
    <scope>IDENTIFICATION</scope>
</reference>
<name>A0A7N0ZSR1_KALFE</name>
<dbReference type="PROSITE" id="PS00375">
    <property type="entry name" value="UDPGT"/>
    <property type="match status" value="1"/>
</dbReference>
<evidence type="ECO:0000256" key="5">
    <source>
        <dbReference type="SAM" id="SignalP"/>
    </source>
</evidence>
<dbReference type="Proteomes" id="UP000594263">
    <property type="component" value="Unplaced"/>
</dbReference>
<evidence type="ECO:0000256" key="4">
    <source>
        <dbReference type="RuleBase" id="RU362057"/>
    </source>
</evidence>
<evidence type="ECO:0000313" key="6">
    <source>
        <dbReference type="EnsemblPlants" id="Kaladp0026s0162.1.v1.1"/>
    </source>
</evidence>
<feature type="signal peptide" evidence="5">
    <location>
        <begin position="1"/>
        <end position="22"/>
    </location>
</feature>
<dbReference type="Pfam" id="PF00201">
    <property type="entry name" value="UDPGT"/>
    <property type="match status" value="1"/>
</dbReference>
<dbReference type="SUPFAM" id="SSF53756">
    <property type="entry name" value="UDP-Glycosyltransferase/glycogen phosphorylase"/>
    <property type="match status" value="1"/>
</dbReference>
<dbReference type="GO" id="GO:0080044">
    <property type="term" value="F:quercetin 7-O-glucosyltransferase activity"/>
    <property type="evidence" value="ECO:0007669"/>
    <property type="project" value="TreeGrafter"/>
</dbReference>
<evidence type="ECO:0000313" key="7">
    <source>
        <dbReference type="Proteomes" id="UP000594263"/>
    </source>
</evidence>
<keyword evidence="3" id="KW-0328">Glycosyltransferase</keyword>
<sequence length="508" mass="55931">MDLRIYLLLSFDVGFFSCGGEAKEMGSIPKQKPHAVCIPYPAQGHVNPMLKLAKLLHRKGFHITFVLTHYNANRLRRSRGPDALSGLPSFVFDFIPDGLPPAESEDATQDIPSLCASTRKHSLGPFKELLRRLNAQTAAANPPVSCIVSDGVMSFTLDAAEELGLPEVIFWTTSACGFLGYAQYAPLRKHGFIPLKDESQLTNGYLDTVVDCLPGMDNIRLKDLPSFLRTTDPEDFMSEFVSTESIRAERASAIILNTFSPLESKALSALQAQYSPPVFYVGPLHLMAADTNDDTHTLGSNLWKEDARCIDWLDTRSDKSVVYVNFGSITVMTANQLLEFAWGLANSQQSFLWVIRPDLVAGDTAVLPAEFAAATEGRGLMVDWCPQEQVLAHPAVGGFLSHSGWNSTIESIGAGVPMVCWPFFAEQQTNCRYSCVEWGIGMEIDSDVRREVVERQVRELMVGEKGDEMRRKAVEWKIAAEAATKVATGSSCMSLDKLVEQVLVNGHS</sequence>
<dbReference type="EnsemblPlants" id="Kaladp0026s0162.1.v1.1">
    <property type="protein sequence ID" value="Kaladp0026s0162.1.v1.1"/>
    <property type="gene ID" value="Kaladp0026s0162.v1.1"/>
</dbReference>
<organism evidence="6 7">
    <name type="scientific">Kalanchoe fedtschenkoi</name>
    <name type="common">Lavender scallops</name>
    <name type="synonym">South American air plant</name>
    <dbReference type="NCBI Taxonomy" id="63787"/>
    <lineage>
        <taxon>Eukaryota</taxon>
        <taxon>Viridiplantae</taxon>
        <taxon>Streptophyta</taxon>
        <taxon>Embryophyta</taxon>
        <taxon>Tracheophyta</taxon>
        <taxon>Spermatophyta</taxon>
        <taxon>Magnoliopsida</taxon>
        <taxon>eudicotyledons</taxon>
        <taxon>Gunneridae</taxon>
        <taxon>Pentapetalae</taxon>
        <taxon>Saxifragales</taxon>
        <taxon>Crassulaceae</taxon>
        <taxon>Kalanchoe</taxon>
    </lineage>
</organism>
<dbReference type="Gene3D" id="3.40.50.2000">
    <property type="entry name" value="Glycogen Phosphorylase B"/>
    <property type="match status" value="2"/>
</dbReference>
<keyword evidence="5" id="KW-0732">Signal</keyword>
<dbReference type="OMA" id="CESTPKY"/>
<dbReference type="InterPro" id="IPR002213">
    <property type="entry name" value="UDP_glucos_trans"/>
</dbReference>
<dbReference type="CDD" id="cd03784">
    <property type="entry name" value="GT1_Gtf-like"/>
    <property type="match status" value="1"/>
</dbReference>
<protein>
    <recommendedName>
        <fullName evidence="4">Glycosyltransferase</fullName>
        <ecNumber evidence="4">2.4.1.-</ecNumber>
    </recommendedName>
</protein>
<proteinExistence type="inferred from homology"/>
<dbReference type="InterPro" id="IPR035595">
    <property type="entry name" value="UDP_glycos_trans_CS"/>
</dbReference>
<dbReference type="Gramene" id="Kaladp0026s0162.1.v1.1">
    <property type="protein sequence ID" value="Kaladp0026s0162.1.v1.1"/>
    <property type="gene ID" value="Kaladp0026s0162.v1.1"/>
</dbReference>
<evidence type="ECO:0000256" key="2">
    <source>
        <dbReference type="ARBA" id="ARBA00022679"/>
    </source>
</evidence>
<dbReference type="PANTHER" id="PTHR11926:SF774">
    <property type="entry name" value="UDP-GLYCOSYLTRANSFERASE 85A1-RELATED"/>
    <property type="match status" value="1"/>
</dbReference>
<evidence type="ECO:0000256" key="1">
    <source>
        <dbReference type="ARBA" id="ARBA00009995"/>
    </source>
</evidence>
<evidence type="ECO:0000256" key="3">
    <source>
        <dbReference type="RuleBase" id="RU003718"/>
    </source>
</evidence>
<dbReference type="EC" id="2.4.1.-" evidence="4"/>
<keyword evidence="2 3" id="KW-0808">Transferase</keyword>
<accession>A0A7N0ZSR1</accession>
<dbReference type="FunFam" id="3.40.50.2000:FF:000055">
    <property type="entry name" value="Glycosyltransferase"/>
    <property type="match status" value="1"/>
</dbReference>
<feature type="chain" id="PRO_5029858260" description="Glycosyltransferase" evidence="5">
    <location>
        <begin position="23"/>
        <end position="508"/>
    </location>
</feature>
<comment type="similarity">
    <text evidence="1 3">Belongs to the UDP-glycosyltransferase family.</text>
</comment>
<dbReference type="AlphaFoldDB" id="A0A7N0ZSR1"/>
<dbReference type="FunFam" id="3.40.50.2000:FF:000027">
    <property type="entry name" value="Glycosyltransferase"/>
    <property type="match status" value="1"/>
</dbReference>
<keyword evidence="7" id="KW-1185">Reference proteome</keyword>
<dbReference type="PANTHER" id="PTHR11926">
    <property type="entry name" value="GLUCOSYL/GLUCURONOSYL TRANSFERASES"/>
    <property type="match status" value="1"/>
</dbReference>